<sequence>MTHPKFGIIFLVLNILLLCHLASSQNLKQPRLCDPNVQQYSGYFNVNNNKNLFFWFFESRNNPKQDPIVLWNDMLITHHTLFPYDHFSCSAMNSLYFELGPCSVNSGGNSTSLNQYSFNNNASVIFLDQPVNSGYSYGDYVSDTLTDAKDIYTFLQMFFRKHPQYSNLTFHIASESYGGHYAPALASIIQSNKNSTSTNRTRINLDSILIGNGLVTPLVQFKSFPTMACDSSYGSLFDNSTCSQMIDNSTQCANLIQTCYNTKAPKDCVFAKEYCYDTLIIPVENTGRNILDIRQQCSGILCYPDFIDIIEYANSAAVKNELGINSSLSFQLCNNNINVDFIMSTLLDGNIRVLVYTGDADYLCNWFAEILINNHFVPGNDAWTRALSWSGSAGFNNVNFTKWITAAGDYSGDFRTFKGLTFLRVFNASHMVPHDQPAASLDFFNKWIFKQEF</sequence>
<organism evidence="1 2">
    <name type="scientific">Dentiscutata heterogama</name>
    <dbReference type="NCBI Taxonomy" id="1316150"/>
    <lineage>
        <taxon>Eukaryota</taxon>
        <taxon>Fungi</taxon>
        <taxon>Fungi incertae sedis</taxon>
        <taxon>Mucoromycota</taxon>
        <taxon>Glomeromycotina</taxon>
        <taxon>Glomeromycetes</taxon>
        <taxon>Diversisporales</taxon>
        <taxon>Gigasporaceae</taxon>
        <taxon>Dentiscutata</taxon>
    </lineage>
</organism>
<dbReference type="EMBL" id="CAJVPU010003088">
    <property type="protein sequence ID" value="CAG8512840.1"/>
    <property type="molecule type" value="Genomic_DNA"/>
</dbReference>
<dbReference type="Proteomes" id="UP000789702">
    <property type="component" value="Unassembled WGS sequence"/>
</dbReference>
<comment type="caution">
    <text evidence="1">The sequence shown here is derived from an EMBL/GenBank/DDBJ whole genome shotgun (WGS) entry which is preliminary data.</text>
</comment>
<accession>A0ACA9L712</accession>
<gene>
    <name evidence="1" type="ORF">DHETER_LOCUS3544</name>
</gene>
<protein>
    <submittedName>
        <fullName evidence="1">10239_t:CDS:1</fullName>
    </submittedName>
</protein>
<proteinExistence type="predicted"/>
<evidence type="ECO:0000313" key="1">
    <source>
        <dbReference type="EMBL" id="CAG8512840.1"/>
    </source>
</evidence>
<name>A0ACA9L712_9GLOM</name>
<reference evidence="1" key="1">
    <citation type="submission" date="2021-06" db="EMBL/GenBank/DDBJ databases">
        <authorList>
            <person name="Kallberg Y."/>
            <person name="Tangrot J."/>
            <person name="Rosling A."/>
        </authorList>
    </citation>
    <scope>NUCLEOTIDE SEQUENCE</scope>
    <source>
        <strain evidence="1">IL203A</strain>
    </source>
</reference>
<evidence type="ECO:0000313" key="2">
    <source>
        <dbReference type="Proteomes" id="UP000789702"/>
    </source>
</evidence>
<keyword evidence="2" id="KW-1185">Reference proteome</keyword>